<proteinExistence type="predicted"/>
<dbReference type="Gene3D" id="2.40.50.100">
    <property type="match status" value="1"/>
</dbReference>
<feature type="non-terminal residue" evidence="4">
    <location>
        <position position="1"/>
    </location>
</feature>
<protein>
    <submittedName>
        <fullName evidence="4">Transporter</fullName>
    </submittedName>
</protein>
<dbReference type="GO" id="GO:0015689">
    <property type="term" value="P:molybdate ion transport"/>
    <property type="evidence" value="ECO:0007669"/>
    <property type="project" value="InterPro"/>
</dbReference>
<sequence>RLGLMEGMAVSAIVKASTIILGTDLDGAKVSARNRLCGTVTSVTDGAVSTEVSLEIGGSDVLSAVITRQSAKSLGLTKGSYACAIFKAPSVIIGVE</sequence>
<dbReference type="InterPro" id="IPR004606">
    <property type="entry name" value="Mop_domain"/>
</dbReference>
<dbReference type="EMBL" id="DRSQ01000182">
    <property type="protein sequence ID" value="HHE32671.1"/>
    <property type="molecule type" value="Genomic_DNA"/>
</dbReference>
<accession>A0A7C5DHC4</accession>
<dbReference type="InterPro" id="IPR005116">
    <property type="entry name" value="Transp-assoc_OB_typ1"/>
</dbReference>
<comment type="caution">
    <text evidence="4">The sequence shown here is derived from an EMBL/GenBank/DDBJ whole genome shotgun (WGS) entry which is preliminary data.</text>
</comment>
<dbReference type="InterPro" id="IPR008995">
    <property type="entry name" value="Mo/tungstate-bd_C_term_dom"/>
</dbReference>
<evidence type="ECO:0000256" key="1">
    <source>
        <dbReference type="ARBA" id="ARBA00022505"/>
    </source>
</evidence>
<dbReference type="NCBIfam" id="TIGR00638">
    <property type="entry name" value="Mop"/>
    <property type="match status" value="1"/>
</dbReference>
<name>A0A7C5DHC4_9CHLB</name>
<dbReference type="PROSITE" id="PS51866">
    <property type="entry name" value="MOP"/>
    <property type="match status" value="1"/>
</dbReference>
<feature type="domain" description="Mop" evidence="3">
    <location>
        <begin position="29"/>
        <end position="95"/>
    </location>
</feature>
<dbReference type="Proteomes" id="UP000886058">
    <property type="component" value="Unassembled WGS sequence"/>
</dbReference>
<dbReference type="Pfam" id="PF03459">
    <property type="entry name" value="TOBE"/>
    <property type="match status" value="1"/>
</dbReference>
<dbReference type="AlphaFoldDB" id="A0A7C5DHC4"/>
<keyword evidence="1 2" id="KW-0500">Molybdenum</keyword>
<reference evidence="4" key="1">
    <citation type="journal article" date="2020" name="mSystems">
        <title>Genome- and Community-Level Interaction Insights into Carbon Utilization and Element Cycling Functions of Hydrothermarchaeota in Hydrothermal Sediment.</title>
        <authorList>
            <person name="Zhou Z."/>
            <person name="Liu Y."/>
            <person name="Xu W."/>
            <person name="Pan J."/>
            <person name="Luo Z.H."/>
            <person name="Li M."/>
        </authorList>
    </citation>
    <scope>NUCLEOTIDE SEQUENCE [LARGE SCALE GENOMIC DNA]</scope>
    <source>
        <strain evidence="4">HyVt-633</strain>
    </source>
</reference>
<dbReference type="SUPFAM" id="SSF50331">
    <property type="entry name" value="MOP-like"/>
    <property type="match status" value="1"/>
</dbReference>
<evidence type="ECO:0000313" key="4">
    <source>
        <dbReference type="EMBL" id="HHE32671.1"/>
    </source>
</evidence>
<evidence type="ECO:0000256" key="2">
    <source>
        <dbReference type="PROSITE-ProRule" id="PRU01213"/>
    </source>
</evidence>
<gene>
    <name evidence="4" type="ORF">ENL07_08665</name>
</gene>
<evidence type="ECO:0000259" key="3">
    <source>
        <dbReference type="PROSITE" id="PS51866"/>
    </source>
</evidence>
<organism evidence="4">
    <name type="scientific">Chlorobaculum parvum</name>
    <dbReference type="NCBI Taxonomy" id="274539"/>
    <lineage>
        <taxon>Bacteria</taxon>
        <taxon>Pseudomonadati</taxon>
        <taxon>Chlorobiota</taxon>
        <taxon>Chlorobiia</taxon>
        <taxon>Chlorobiales</taxon>
        <taxon>Chlorobiaceae</taxon>
        <taxon>Chlorobaculum</taxon>
    </lineage>
</organism>